<protein>
    <recommendedName>
        <fullName evidence="5">MFS transporter</fullName>
    </recommendedName>
</protein>
<keyword evidence="4" id="KW-1185">Reference proteome</keyword>
<evidence type="ECO:0000313" key="4">
    <source>
        <dbReference type="Proteomes" id="UP000611554"/>
    </source>
</evidence>
<feature type="compositionally biased region" description="Polar residues" evidence="1">
    <location>
        <begin position="58"/>
        <end position="68"/>
    </location>
</feature>
<name>A0ABQ2QQ86_9ACTN</name>
<organism evidence="3 4">
    <name type="scientific">Streptosporangium pseudovulgare</name>
    <dbReference type="NCBI Taxonomy" id="35765"/>
    <lineage>
        <taxon>Bacteria</taxon>
        <taxon>Bacillati</taxon>
        <taxon>Actinomycetota</taxon>
        <taxon>Actinomycetes</taxon>
        <taxon>Streptosporangiales</taxon>
        <taxon>Streptosporangiaceae</taxon>
        <taxon>Streptosporangium</taxon>
    </lineage>
</organism>
<accession>A0ABQ2QQ86</accession>
<reference evidence="4" key="1">
    <citation type="journal article" date="2019" name="Int. J. Syst. Evol. Microbiol.">
        <title>The Global Catalogue of Microorganisms (GCM) 10K type strain sequencing project: providing services to taxonomists for standard genome sequencing and annotation.</title>
        <authorList>
            <consortium name="The Broad Institute Genomics Platform"/>
            <consortium name="The Broad Institute Genome Sequencing Center for Infectious Disease"/>
            <person name="Wu L."/>
            <person name="Ma J."/>
        </authorList>
    </citation>
    <scope>NUCLEOTIDE SEQUENCE [LARGE SCALE GENOMIC DNA]</scope>
    <source>
        <strain evidence="4">JCM 3115</strain>
    </source>
</reference>
<sequence length="80" mass="7908">MLGAPVAAPPGMGPAGPAAAVFGTRAVLGATAAPAVLITFATLPVPSVRRIRGDGSPAEQNQRPSGSQTAREEGETATTR</sequence>
<comment type="caution">
    <text evidence="3">The sequence shown here is derived from an EMBL/GenBank/DDBJ whole genome shotgun (WGS) entry which is preliminary data.</text>
</comment>
<proteinExistence type="predicted"/>
<keyword evidence="2" id="KW-0472">Membrane</keyword>
<dbReference type="Proteomes" id="UP000611554">
    <property type="component" value="Unassembled WGS sequence"/>
</dbReference>
<keyword evidence="2" id="KW-1133">Transmembrane helix</keyword>
<gene>
    <name evidence="3" type="ORF">GCM10010140_22480</name>
</gene>
<feature type="region of interest" description="Disordered" evidence="1">
    <location>
        <begin position="47"/>
        <end position="80"/>
    </location>
</feature>
<feature type="transmembrane region" description="Helical" evidence="2">
    <location>
        <begin position="20"/>
        <end position="43"/>
    </location>
</feature>
<evidence type="ECO:0008006" key="5">
    <source>
        <dbReference type="Google" id="ProtNLM"/>
    </source>
</evidence>
<evidence type="ECO:0000256" key="2">
    <source>
        <dbReference type="SAM" id="Phobius"/>
    </source>
</evidence>
<evidence type="ECO:0000313" key="3">
    <source>
        <dbReference type="EMBL" id="GGP92190.1"/>
    </source>
</evidence>
<evidence type="ECO:0000256" key="1">
    <source>
        <dbReference type="SAM" id="MobiDB-lite"/>
    </source>
</evidence>
<dbReference type="EMBL" id="BMQJ01000004">
    <property type="protein sequence ID" value="GGP92190.1"/>
    <property type="molecule type" value="Genomic_DNA"/>
</dbReference>
<keyword evidence="2" id="KW-0812">Transmembrane</keyword>